<feature type="domain" description="PPC" evidence="1">
    <location>
        <begin position="26"/>
        <end position="172"/>
    </location>
</feature>
<accession>A0A930VGY6</accession>
<dbReference type="SUPFAM" id="SSF117856">
    <property type="entry name" value="AF0104/ALDC/Ptd012-like"/>
    <property type="match status" value="2"/>
</dbReference>
<dbReference type="EMBL" id="JADKPN010000009">
    <property type="protein sequence ID" value="MBF4764376.1"/>
    <property type="molecule type" value="Genomic_DNA"/>
</dbReference>
<evidence type="ECO:0000313" key="2">
    <source>
        <dbReference type="EMBL" id="MBF4764376.1"/>
    </source>
</evidence>
<evidence type="ECO:0000313" key="3">
    <source>
        <dbReference type="Proteomes" id="UP000640489"/>
    </source>
</evidence>
<evidence type="ECO:0000259" key="1">
    <source>
        <dbReference type="PROSITE" id="PS51742"/>
    </source>
</evidence>
<dbReference type="Gene3D" id="3.30.1330.80">
    <property type="entry name" value="Hypothetical protein, similar to alpha- acetolactate decarboxylase, domain 2"/>
    <property type="match status" value="2"/>
</dbReference>
<reference evidence="2" key="1">
    <citation type="submission" date="2020-11" db="EMBL/GenBank/DDBJ databases">
        <title>Nocardioides sp. nov., isolated from Soil of Cynanchum wilfordii Hemsley rhizosphere.</title>
        <authorList>
            <person name="Lee J.-S."/>
            <person name="Suh M.K."/>
            <person name="Kim J.-S."/>
        </authorList>
    </citation>
    <scope>NUCLEOTIDE SEQUENCE</scope>
    <source>
        <strain evidence="2">KCTC 19275</strain>
    </source>
</reference>
<sequence length="294" mass="30557">MTASLSILDPVQHPGPRVEPRIISVPTAGRSVWATLPAGQRLLDALDALLDATGSSCAQVEILAGSLSEVAYCYPAIGATEAQPIHYSPTQRADGPVTIVGGGATVGHRDGARFMHCHAGWFDVAGRLRGGHVLEDTWIGMTGLAVALHTLDGADQRSAIDPESRLPVFTPTAAEAGAPEGRRTSVIARVCPNENLFEACATVMREAGMTDARVAASIGSLVGAALHRESGVLLVDGPATEVALNGRLGIGPDGDLAGELSAIVIDRHGRVHVGNLTRDNIVAVTVELLVEEVR</sequence>
<protein>
    <submittedName>
        <fullName evidence="2">DUF296 domain-containing protein</fullName>
    </submittedName>
</protein>
<name>A0A930VGY6_9ACTN</name>
<comment type="caution">
    <text evidence="2">The sequence shown here is derived from an EMBL/GenBank/DDBJ whole genome shotgun (WGS) entry which is preliminary data.</text>
</comment>
<dbReference type="Pfam" id="PF03479">
    <property type="entry name" value="PCC"/>
    <property type="match status" value="2"/>
</dbReference>
<dbReference type="InterPro" id="IPR005175">
    <property type="entry name" value="PPC_dom"/>
</dbReference>
<gene>
    <name evidence="2" type="ORF">ISU07_14680</name>
</gene>
<proteinExistence type="predicted"/>
<dbReference type="Proteomes" id="UP000640489">
    <property type="component" value="Unassembled WGS sequence"/>
</dbReference>
<keyword evidence="3" id="KW-1185">Reference proteome</keyword>
<dbReference type="PROSITE" id="PS51742">
    <property type="entry name" value="PPC"/>
    <property type="match status" value="2"/>
</dbReference>
<feature type="domain" description="PPC" evidence="1">
    <location>
        <begin position="178"/>
        <end position="294"/>
    </location>
</feature>
<dbReference type="RefSeq" id="WP_194707570.1">
    <property type="nucleotide sequence ID" value="NZ_JADKPN010000009.1"/>
</dbReference>
<dbReference type="AlphaFoldDB" id="A0A930VGY6"/>
<organism evidence="2 3">
    <name type="scientific">Nocardioides islandensis</name>
    <dbReference type="NCBI Taxonomy" id="433663"/>
    <lineage>
        <taxon>Bacteria</taxon>
        <taxon>Bacillati</taxon>
        <taxon>Actinomycetota</taxon>
        <taxon>Actinomycetes</taxon>
        <taxon>Propionibacteriales</taxon>
        <taxon>Nocardioidaceae</taxon>
        <taxon>Nocardioides</taxon>
    </lineage>
</organism>